<evidence type="ECO:0000313" key="5">
    <source>
        <dbReference type="Proteomes" id="UP000316726"/>
    </source>
</evidence>
<evidence type="ECO:0000313" key="4">
    <source>
        <dbReference type="EMBL" id="QDZ18692.1"/>
    </source>
</evidence>
<dbReference type="GO" id="GO:0019903">
    <property type="term" value="F:protein phosphatase binding"/>
    <property type="evidence" value="ECO:0007669"/>
    <property type="project" value="InterPro"/>
</dbReference>
<dbReference type="STRING" id="1764295.A0A5B8MH57"/>
<dbReference type="AlphaFoldDB" id="A0A5B8MH57"/>
<evidence type="ECO:0000256" key="2">
    <source>
        <dbReference type="ARBA" id="ARBA00023306"/>
    </source>
</evidence>
<organism evidence="4 5">
    <name type="scientific">Chloropicon primus</name>
    <dbReference type="NCBI Taxonomy" id="1764295"/>
    <lineage>
        <taxon>Eukaryota</taxon>
        <taxon>Viridiplantae</taxon>
        <taxon>Chlorophyta</taxon>
        <taxon>Chloropicophyceae</taxon>
        <taxon>Chloropicales</taxon>
        <taxon>Chloropicaceae</taxon>
        <taxon>Chloropicon</taxon>
    </lineage>
</organism>
<keyword evidence="5" id="KW-1185">Reference proteome</keyword>
<dbReference type="InterPro" id="IPR007587">
    <property type="entry name" value="SAPS"/>
</dbReference>
<dbReference type="Proteomes" id="UP000316726">
    <property type="component" value="Chromosome 2"/>
</dbReference>
<proteinExistence type="inferred from homology"/>
<name>A0A5B8MH57_9CHLO</name>
<keyword evidence="2" id="KW-0131">Cell cycle</keyword>
<dbReference type="OrthoDB" id="295029at2759"/>
<feature type="compositionally biased region" description="Low complexity" evidence="3">
    <location>
        <begin position="112"/>
        <end position="129"/>
    </location>
</feature>
<dbReference type="EMBL" id="CP031035">
    <property type="protein sequence ID" value="QDZ18692.1"/>
    <property type="molecule type" value="Genomic_DNA"/>
</dbReference>
<evidence type="ECO:0000256" key="3">
    <source>
        <dbReference type="SAM" id="MobiDB-lite"/>
    </source>
</evidence>
<feature type="compositionally biased region" description="Acidic residues" evidence="3">
    <location>
        <begin position="626"/>
        <end position="642"/>
    </location>
</feature>
<accession>A0A5B8MH57</accession>
<dbReference type="GO" id="GO:0019888">
    <property type="term" value="F:protein phosphatase regulator activity"/>
    <property type="evidence" value="ECO:0007669"/>
    <property type="project" value="TreeGrafter"/>
</dbReference>
<protein>
    <submittedName>
        <fullName evidence="4">SIT4 phosphatase-associated protein</fullName>
    </submittedName>
</protein>
<dbReference type="Pfam" id="PF04499">
    <property type="entry name" value="SAPS"/>
    <property type="match status" value="2"/>
</dbReference>
<reference evidence="4 5" key="1">
    <citation type="submission" date="2018-07" db="EMBL/GenBank/DDBJ databases">
        <title>The complete nuclear genome of the prasinophyte Chloropicon primus (CCMP1205).</title>
        <authorList>
            <person name="Pombert J.-F."/>
            <person name="Otis C."/>
            <person name="Turmel M."/>
            <person name="Lemieux C."/>
        </authorList>
    </citation>
    <scope>NUCLEOTIDE SEQUENCE [LARGE SCALE GENOMIC DNA]</scope>
    <source>
        <strain evidence="4 5">CCMP1205</strain>
    </source>
</reference>
<dbReference type="PANTHER" id="PTHR12634">
    <property type="entry name" value="SIT4 YEAST -ASSOCIATING PROTEIN-RELATED"/>
    <property type="match status" value="1"/>
</dbReference>
<dbReference type="PANTHER" id="PTHR12634:SF8">
    <property type="entry name" value="FIERY MOUNTAIN, ISOFORM D"/>
    <property type="match status" value="1"/>
</dbReference>
<feature type="region of interest" description="Disordered" evidence="3">
    <location>
        <begin position="616"/>
        <end position="642"/>
    </location>
</feature>
<feature type="compositionally biased region" description="Basic and acidic residues" evidence="3">
    <location>
        <begin position="80"/>
        <end position="96"/>
    </location>
</feature>
<feature type="region of interest" description="Disordered" evidence="3">
    <location>
        <begin position="80"/>
        <end position="139"/>
    </location>
</feature>
<sequence length="750" mass="83295">MFWRVQGEEQASPIEKLLDRDDFTLEDLLLEEDVIQEVKAMNDRLIDYLKQPETVRELMKYVVEPFSAVVKLEKQMQVKQMREWEEEHSGNDKDSDANGDGGDNGQGEELGELSLGKTEEGAAASAGAGQDATPEPPKIEPLSEEELQHYALQSSQRVCEIFCCEVEDIIGSLVSDEEGSAFLGYLFSFLDQEAPLESVLAGYYSRVMVSIYQRRPTEVSDFIQAHPDVLVKLVRHLYSYSVTEFVLRLINGDEQNALYQKEQGNEWLVNTSLLDYLVEKVTATGEGESKDSLHHHVLTNAVSCVVGVASTGPSAIAAMLQEEKVVQQLLRVISKDSAPPSLIAVMDILTAMLQPRPAKHSLSPDVMISYGGFSPVAVEETVDQGMVDCAHLLLDKVAELCLMLKPVQGEDSFESSYGKIPSRLGMRRWKILDLISKVVNIVEPERCVRIVQETNLIQTCFSLVYEMPFNSILHNVVQNIVFSLLVTENKEVIMALIDSCKIHHLLSAAPAEIDSSMVELTKKSKPLRAGYFGLVTTIANQILSLSATDTQIEKKLEDDLQWTSWVVDVLVVQNKLEDPTSWECGRPSRVNDILGDMGSSSTVDLSLYSGLSVGVSSNDNDRYDDNNDDFDDMNGLDDDDDDDDDVYDTVEVVGSFQGLGLGPTEEQTEEDDNMVLISSQELEEGDDTGGQGAEVDLKLIQEKQQLKRADTPYGTAGQASAIDPQFNSANFWRSSYFISEDIADEETKQR</sequence>
<comment type="similarity">
    <text evidence="1">Belongs to the SAPS family.</text>
</comment>
<gene>
    <name evidence="4" type="ORF">A3770_02p12100</name>
</gene>
<evidence type="ECO:0000256" key="1">
    <source>
        <dbReference type="ARBA" id="ARBA00006180"/>
    </source>
</evidence>